<dbReference type="EnsemblMetazoa" id="PPA36841.1">
    <property type="protein sequence ID" value="PPA36841.1"/>
    <property type="gene ID" value="WBGene00275210"/>
</dbReference>
<name>A0A2A6BR64_PRIPA</name>
<accession>A0A2A6BR64</accession>
<reference evidence="1" key="2">
    <citation type="submission" date="2022-06" db="UniProtKB">
        <authorList>
            <consortium name="EnsemblMetazoa"/>
        </authorList>
    </citation>
    <scope>IDENTIFICATION</scope>
    <source>
        <strain evidence="1">PS312</strain>
    </source>
</reference>
<dbReference type="Proteomes" id="UP000005239">
    <property type="component" value="Unassembled WGS sequence"/>
</dbReference>
<dbReference type="AlphaFoldDB" id="A0A2A6BR64"/>
<protein>
    <submittedName>
        <fullName evidence="1">Uncharacterized protein</fullName>
    </submittedName>
</protein>
<proteinExistence type="predicted"/>
<gene>
    <name evidence="1" type="primary">WBGene00275210</name>
</gene>
<accession>A0A8R1YSB3</accession>
<keyword evidence="2" id="KW-1185">Reference proteome</keyword>
<reference evidence="2" key="1">
    <citation type="journal article" date="2008" name="Nat. Genet.">
        <title>The Pristionchus pacificus genome provides a unique perspective on nematode lifestyle and parasitism.</title>
        <authorList>
            <person name="Dieterich C."/>
            <person name="Clifton S.W."/>
            <person name="Schuster L.N."/>
            <person name="Chinwalla A."/>
            <person name="Delehaunty K."/>
            <person name="Dinkelacker I."/>
            <person name="Fulton L."/>
            <person name="Fulton R."/>
            <person name="Godfrey J."/>
            <person name="Minx P."/>
            <person name="Mitreva M."/>
            <person name="Roeseler W."/>
            <person name="Tian H."/>
            <person name="Witte H."/>
            <person name="Yang S.P."/>
            <person name="Wilson R.K."/>
            <person name="Sommer R.J."/>
        </authorList>
    </citation>
    <scope>NUCLEOTIDE SEQUENCE [LARGE SCALE GENOMIC DNA]</scope>
    <source>
        <strain evidence="2">PS312</strain>
    </source>
</reference>
<organism evidence="1 2">
    <name type="scientific">Pristionchus pacificus</name>
    <name type="common">Parasitic nematode worm</name>
    <dbReference type="NCBI Taxonomy" id="54126"/>
    <lineage>
        <taxon>Eukaryota</taxon>
        <taxon>Metazoa</taxon>
        <taxon>Ecdysozoa</taxon>
        <taxon>Nematoda</taxon>
        <taxon>Chromadorea</taxon>
        <taxon>Rhabditida</taxon>
        <taxon>Rhabditina</taxon>
        <taxon>Diplogasteromorpha</taxon>
        <taxon>Diplogasteroidea</taxon>
        <taxon>Neodiplogasteridae</taxon>
        <taxon>Pristionchus</taxon>
    </lineage>
</organism>
<sequence>MSPRTIQSEDALELMADLRETEVPIIPDDLLFTIFNELSTEERAPLGTSCKRFRVVDFELGRKSFEKISAKWNDIFHSVNGIAKNTNYSQQGRNSSFIPETIHNLRLFRKATTKLMKIKITSVSYPAKIQWNFCDKFKTIPYTILRGSIACAYPILENFHKNLIKDRNIEQASMYLKLFSSFSYYNPDIASEVDRTRAFLMQLPKVDNFKLVWTTKSSVSFEITQKRTIRRHLATVIDDPTLIHLVSNSNHTSLSRIHCTGHGLLSIF</sequence>
<evidence type="ECO:0000313" key="2">
    <source>
        <dbReference type="Proteomes" id="UP000005239"/>
    </source>
</evidence>
<evidence type="ECO:0000313" key="1">
    <source>
        <dbReference type="EnsemblMetazoa" id="PPA36841.1"/>
    </source>
</evidence>